<dbReference type="RefSeq" id="WP_184203621.1">
    <property type="nucleotide sequence ID" value="NZ_JACHGW010000007.1"/>
</dbReference>
<dbReference type="Proteomes" id="UP000520814">
    <property type="component" value="Unassembled WGS sequence"/>
</dbReference>
<proteinExistence type="predicted"/>
<evidence type="ECO:0000313" key="4">
    <source>
        <dbReference type="Proteomes" id="UP000520814"/>
    </source>
</evidence>
<dbReference type="AlphaFoldDB" id="A0A7W9SVA7"/>
<evidence type="ECO:0000313" key="3">
    <source>
        <dbReference type="EMBL" id="MBB6053532.1"/>
    </source>
</evidence>
<feature type="region of interest" description="Disordered" evidence="1">
    <location>
        <begin position="45"/>
        <end position="80"/>
    </location>
</feature>
<name>A0A7W9SVA7_ARMRO</name>
<comment type="caution">
    <text evidence="3">The sequence shown here is derived from an EMBL/GenBank/DDBJ whole genome shotgun (WGS) entry which is preliminary data.</text>
</comment>
<keyword evidence="4" id="KW-1185">Reference proteome</keyword>
<dbReference type="PROSITE" id="PS51272">
    <property type="entry name" value="SLH"/>
    <property type="match status" value="1"/>
</dbReference>
<dbReference type="EMBL" id="JACHGW010000007">
    <property type="protein sequence ID" value="MBB6053532.1"/>
    <property type="molecule type" value="Genomic_DNA"/>
</dbReference>
<gene>
    <name evidence="3" type="ORF">HNQ39_005367</name>
</gene>
<reference evidence="3 4" key="1">
    <citation type="submission" date="2020-08" db="EMBL/GenBank/DDBJ databases">
        <title>Genomic Encyclopedia of Type Strains, Phase IV (KMG-IV): sequencing the most valuable type-strain genomes for metagenomic binning, comparative biology and taxonomic classification.</title>
        <authorList>
            <person name="Goeker M."/>
        </authorList>
    </citation>
    <scope>NUCLEOTIDE SEQUENCE [LARGE SCALE GENOMIC DNA]</scope>
    <source>
        <strain evidence="3 4">DSM 23562</strain>
    </source>
</reference>
<evidence type="ECO:0000259" key="2">
    <source>
        <dbReference type="PROSITE" id="PS51272"/>
    </source>
</evidence>
<dbReference type="InterPro" id="IPR001119">
    <property type="entry name" value="SLH_dom"/>
</dbReference>
<organism evidence="3 4">
    <name type="scientific">Armatimonas rosea</name>
    <dbReference type="NCBI Taxonomy" id="685828"/>
    <lineage>
        <taxon>Bacteria</taxon>
        <taxon>Bacillati</taxon>
        <taxon>Armatimonadota</taxon>
        <taxon>Armatimonadia</taxon>
        <taxon>Armatimonadales</taxon>
        <taxon>Armatimonadaceae</taxon>
        <taxon>Armatimonas</taxon>
    </lineage>
</organism>
<protein>
    <recommendedName>
        <fullName evidence="2">SLH domain-containing protein</fullName>
    </recommendedName>
</protein>
<accession>A0A7W9SVA7</accession>
<feature type="domain" description="SLH" evidence="2">
    <location>
        <begin position="72"/>
        <end position="134"/>
    </location>
</feature>
<evidence type="ECO:0000256" key="1">
    <source>
        <dbReference type="SAM" id="MobiDB-lite"/>
    </source>
</evidence>
<sequence>MQKDDHDHDHADVRETKAMPGFEPMKAITRYELAATLFALVTHIEAAASQPRRSPREVKPGRKSNTAPDPTKAKRFSDVPASHWAAKSIAGLNARNVARVSTSAFEGEKSVTGNEAAVWLEGLAAWVEGRPSKARSAREFAAAGYVPQTDPLVKKATQPIAATEVSQALVRVIARTQEKVTTISPDSRFAK</sequence>